<sequence length="604" mass="65984">MASPLHSADNRAKTVRHRSQQFHDSRRQSVTWPRHGCSRPQARLHPIGAAHPAPRRRGAPALDPRARRRRVGRRLRRAHRAGRAVPDDRRRGRRPRRRGRLPALRAARRPAAPAGGGRPPHPARRLGRRLGAARRHHRRADGERAGRAAHHADRAPPRRAPRGPVDPAREPRHRLAGRRRGGLRALHRRRSRRRPRRPRRPALGPRRLGGHRPHAPRRDRHRRPGAAVHRVRHLRPAPAHRPGAAAVPAAGRLARRRAARLARRVQAVGGGHAPHNGGVTTPEAPAESNESLLTVLVALAANALIAVAKTVAAAVTGSASMVAEAAHSWADAGNEIFLLVGERQSARPPDDEHTLGYGRAGYIWSMFAAFGLFSVGAAVSVWHGVQSLGGEADPPSYTWAYVVLAIAFVLEGTSFLQALRQARAAAAPRRLRPIRYLHVTSNPMLRAVVAEDSAALAGLVIAFTGILLHQLTGDPIWDALGSIVVGVLLGLVALFLIRRNMDFLTGEAVTPLARNVVLHALLEHRDIARVSYLHMEWVGADRIYLVAAVDVVGDAPESDVAGRLAAIADDLHERPEIVRAVLTLTRPGDATDLRPAALPDWYED</sequence>
<dbReference type="Pfam" id="PF01545">
    <property type="entry name" value="Cation_efflux"/>
    <property type="match status" value="1"/>
</dbReference>
<feature type="domain" description="Cation efflux protein transmembrane" evidence="8">
    <location>
        <begin position="295"/>
        <end position="502"/>
    </location>
</feature>
<dbReference type="InterPro" id="IPR058533">
    <property type="entry name" value="Cation_efflux_TM"/>
</dbReference>
<feature type="compositionally biased region" description="Low complexity" evidence="6">
    <location>
        <begin position="101"/>
        <end position="113"/>
    </location>
</feature>
<evidence type="ECO:0000256" key="1">
    <source>
        <dbReference type="ARBA" id="ARBA00004141"/>
    </source>
</evidence>
<comment type="subcellular location">
    <subcellularLocation>
        <location evidence="1">Membrane</location>
        <topology evidence="1">Multi-pass membrane protein</topology>
    </subcellularLocation>
</comment>
<evidence type="ECO:0000256" key="4">
    <source>
        <dbReference type="ARBA" id="ARBA00022989"/>
    </source>
</evidence>
<dbReference type="InterPro" id="IPR027469">
    <property type="entry name" value="Cation_efflux_TMD_sf"/>
</dbReference>
<feature type="compositionally biased region" description="Basic residues" evidence="6">
    <location>
        <begin position="91"/>
        <end position="100"/>
    </location>
</feature>
<keyword evidence="3 7" id="KW-0812">Transmembrane</keyword>
<evidence type="ECO:0000259" key="8">
    <source>
        <dbReference type="Pfam" id="PF01545"/>
    </source>
</evidence>
<protein>
    <submittedName>
        <fullName evidence="9">Cation transporter</fullName>
    </submittedName>
</protein>
<dbReference type="PANTHER" id="PTHR13414">
    <property type="entry name" value="HUEL-CATION TRANSPORTER"/>
    <property type="match status" value="1"/>
</dbReference>
<evidence type="ECO:0000256" key="7">
    <source>
        <dbReference type="SAM" id="Phobius"/>
    </source>
</evidence>
<keyword evidence="2" id="KW-0813">Transport</keyword>
<evidence type="ECO:0000313" key="10">
    <source>
        <dbReference type="Proteomes" id="UP000449906"/>
    </source>
</evidence>
<feature type="compositionally biased region" description="Basic residues" evidence="6">
    <location>
        <begin position="208"/>
        <end position="227"/>
    </location>
</feature>
<dbReference type="PANTHER" id="PTHR13414:SF9">
    <property type="entry name" value="PROTON-COUPLED ZINC ANTIPORTER SLC30A9, MITOCHONDRIAL"/>
    <property type="match status" value="1"/>
</dbReference>
<evidence type="ECO:0000256" key="3">
    <source>
        <dbReference type="ARBA" id="ARBA00022692"/>
    </source>
</evidence>
<feature type="transmembrane region" description="Helical" evidence="7">
    <location>
        <begin position="362"/>
        <end position="385"/>
    </location>
</feature>
<evidence type="ECO:0000313" key="9">
    <source>
        <dbReference type="EMBL" id="KAB2811523.1"/>
    </source>
</evidence>
<dbReference type="AlphaFoldDB" id="A0A7J5E052"/>
<dbReference type="Gene3D" id="1.20.1510.10">
    <property type="entry name" value="Cation efflux protein transmembrane domain"/>
    <property type="match status" value="1"/>
</dbReference>
<gene>
    <name evidence="9" type="ORF">F9L07_06475</name>
</gene>
<keyword evidence="4 7" id="KW-1133">Transmembrane helix</keyword>
<dbReference type="GO" id="GO:0006829">
    <property type="term" value="P:zinc ion transport"/>
    <property type="evidence" value="ECO:0007669"/>
    <property type="project" value="InterPro"/>
</dbReference>
<evidence type="ECO:0000256" key="2">
    <source>
        <dbReference type="ARBA" id="ARBA00022448"/>
    </source>
</evidence>
<feature type="transmembrane region" description="Helical" evidence="7">
    <location>
        <begin position="454"/>
        <end position="473"/>
    </location>
</feature>
<feature type="transmembrane region" description="Helical" evidence="7">
    <location>
        <begin position="479"/>
        <end position="497"/>
    </location>
</feature>
<feature type="compositionally biased region" description="Basic residues" evidence="6">
    <location>
        <begin position="121"/>
        <end position="139"/>
    </location>
</feature>
<dbReference type="GO" id="GO:0016020">
    <property type="term" value="C:membrane"/>
    <property type="evidence" value="ECO:0007669"/>
    <property type="project" value="UniProtKB-SubCell"/>
</dbReference>
<evidence type="ECO:0000256" key="5">
    <source>
        <dbReference type="ARBA" id="ARBA00023136"/>
    </source>
</evidence>
<dbReference type="InterPro" id="IPR040177">
    <property type="entry name" value="SLC30A9"/>
</dbReference>
<evidence type="ECO:0000256" key="6">
    <source>
        <dbReference type="SAM" id="MobiDB-lite"/>
    </source>
</evidence>
<feature type="compositionally biased region" description="Basic residues" evidence="6">
    <location>
        <begin position="171"/>
        <end position="200"/>
    </location>
</feature>
<reference evidence="9 10" key="1">
    <citation type="submission" date="2019-09" db="EMBL/GenBank/DDBJ databases">
        <title>Pimelobacter sp. isolated from Paulinella.</title>
        <authorList>
            <person name="Jeong S.E."/>
        </authorList>
    </citation>
    <scope>NUCLEOTIDE SEQUENCE [LARGE SCALE GENOMIC DNA]</scope>
    <source>
        <strain evidence="9 10">Pch-N</strain>
    </source>
</reference>
<name>A0A7J5E052_NOCSI</name>
<feature type="transmembrane region" description="Helical" evidence="7">
    <location>
        <begin position="397"/>
        <end position="419"/>
    </location>
</feature>
<feature type="compositionally biased region" description="Basic and acidic residues" evidence="6">
    <location>
        <begin position="140"/>
        <end position="156"/>
    </location>
</feature>
<feature type="region of interest" description="Disordered" evidence="6">
    <location>
        <begin position="1"/>
        <end position="227"/>
    </location>
</feature>
<dbReference type="EMBL" id="WBVM01000001">
    <property type="protein sequence ID" value="KAB2811523.1"/>
    <property type="molecule type" value="Genomic_DNA"/>
</dbReference>
<proteinExistence type="predicted"/>
<dbReference type="InterPro" id="IPR002524">
    <property type="entry name" value="Cation_efflux"/>
</dbReference>
<keyword evidence="5 7" id="KW-0472">Membrane</keyword>
<dbReference type="Proteomes" id="UP000449906">
    <property type="component" value="Unassembled WGS sequence"/>
</dbReference>
<feature type="compositionally biased region" description="Basic residues" evidence="6">
    <location>
        <begin position="66"/>
        <end position="82"/>
    </location>
</feature>
<dbReference type="GO" id="GO:0008324">
    <property type="term" value="F:monoatomic cation transmembrane transporter activity"/>
    <property type="evidence" value="ECO:0007669"/>
    <property type="project" value="InterPro"/>
</dbReference>
<accession>A0A7J5E052</accession>
<feature type="transmembrane region" description="Helical" evidence="7">
    <location>
        <begin position="292"/>
        <end position="312"/>
    </location>
</feature>
<organism evidence="9 10">
    <name type="scientific">Nocardioides simplex</name>
    <name type="common">Arthrobacter simplex</name>
    <dbReference type="NCBI Taxonomy" id="2045"/>
    <lineage>
        <taxon>Bacteria</taxon>
        <taxon>Bacillati</taxon>
        <taxon>Actinomycetota</taxon>
        <taxon>Actinomycetes</taxon>
        <taxon>Propionibacteriales</taxon>
        <taxon>Nocardioidaceae</taxon>
        <taxon>Pimelobacter</taxon>
    </lineage>
</organism>
<dbReference type="SUPFAM" id="SSF161111">
    <property type="entry name" value="Cation efflux protein transmembrane domain-like"/>
    <property type="match status" value="1"/>
</dbReference>
<dbReference type="NCBIfam" id="TIGR01297">
    <property type="entry name" value="CDF"/>
    <property type="match status" value="1"/>
</dbReference>
<comment type="caution">
    <text evidence="9">The sequence shown here is derived from an EMBL/GenBank/DDBJ whole genome shotgun (WGS) entry which is preliminary data.</text>
</comment>